<name>A0ABN3U985_9ACTN</name>
<evidence type="ECO:0000313" key="2">
    <source>
        <dbReference type="EMBL" id="GAA2726786.1"/>
    </source>
</evidence>
<gene>
    <name evidence="2" type="ORF">GCM10010439_30490</name>
</gene>
<dbReference type="PANTHER" id="PTHR15032:SF4">
    <property type="entry name" value="N-ACYL-PHOSPHATIDYLETHANOLAMINE-HYDROLYZING PHOSPHOLIPASE D"/>
    <property type="match status" value="1"/>
</dbReference>
<feature type="domain" description="Metallo-beta-lactamase" evidence="1">
    <location>
        <begin position="107"/>
        <end position="302"/>
    </location>
</feature>
<dbReference type="InterPro" id="IPR036866">
    <property type="entry name" value="RibonucZ/Hydroxyglut_hydro"/>
</dbReference>
<organism evidence="2 3">
    <name type="scientific">Actinocorallia aurantiaca</name>
    <dbReference type="NCBI Taxonomy" id="46204"/>
    <lineage>
        <taxon>Bacteria</taxon>
        <taxon>Bacillati</taxon>
        <taxon>Actinomycetota</taxon>
        <taxon>Actinomycetes</taxon>
        <taxon>Streptosporangiales</taxon>
        <taxon>Thermomonosporaceae</taxon>
        <taxon>Actinocorallia</taxon>
    </lineage>
</organism>
<dbReference type="Gene3D" id="3.60.15.10">
    <property type="entry name" value="Ribonuclease Z/Hydroxyacylglutathione hydrolase-like"/>
    <property type="match status" value="1"/>
</dbReference>
<evidence type="ECO:0000259" key="1">
    <source>
        <dbReference type="Pfam" id="PF12706"/>
    </source>
</evidence>
<dbReference type="SUPFAM" id="SSF56281">
    <property type="entry name" value="Metallo-hydrolase/oxidoreductase"/>
    <property type="match status" value="1"/>
</dbReference>
<sequence length="355" mass="39199">MKIRFGVVAAAVVTWGLHDIPLALGALDPGPRVRRSPHYRDGSFHNFDEGGTARPDIRRAARETLRRGRRRPLLPVPVVAPEFGPPGDLEVCWLGHGTSLVDIEGKRVLFDPVFAERCSPSRLLGPQRVHEVPVPVEDLPRIDVIAISHDHYDHLDLPSVKALLRTQTAPFVVPLGVGAHLERWGVPTSRIIELDWEESAVVAGLKVTATPSHHFSGRALKRNPTLWCSFVVAGGRRRVYYSGDSGYFPGYARIGAAHGPFDVTLMQVGAYSPAWPDVHMTPEEGLAAHRELRGGLFVPVHWGTFVLAPHPWDDPPNRVRAEAKILDLRVAVPRPGERITVDDPPEPDGWWDSLG</sequence>
<evidence type="ECO:0000313" key="3">
    <source>
        <dbReference type="Proteomes" id="UP001501842"/>
    </source>
</evidence>
<dbReference type="InterPro" id="IPR001279">
    <property type="entry name" value="Metallo-B-lactamas"/>
</dbReference>
<dbReference type="Pfam" id="PF12706">
    <property type="entry name" value="Lactamase_B_2"/>
    <property type="match status" value="1"/>
</dbReference>
<dbReference type="RefSeq" id="WP_344451029.1">
    <property type="nucleotide sequence ID" value="NZ_BAAATZ010000012.1"/>
</dbReference>
<dbReference type="EMBL" id="BAAATZ010000012">
    <property type="protein sequence ID" value="GAA2726786.1"/>
    <property type="molecule type" value="Genomic_DNA"/>
</dbReference>
<reference evidence="2 3" key="1">
    <citation type="journal article" date="2019" name="Int. J. Syst. Evol. Microbiol.">
        <title>The Global Catalogue of Microorganisms (GCM) 10K type strain sequencing project: providing services to taxonomists for standard genome sequencing and annotation.</title>
        <authorList>
            <consortium name="The Broad Institute Genomics Platform"/>
            <consortium name="The Broad Institute Genome Sequencing Center for Infectious Disease"/>
            <person name="Wu L."/>
            <person name="Ma J."/>
        </authorList>
    </citation>
    <scope>NUCLEOTIDE SEQUENCE [LARGE SCALE GENOMIC DNA]</scope>
    <source>
        <strain evidence="2 3">JCM 8201</strain>
    </source>
</reference>
<accession>A0ABN3U985</accession>
<dbReference type="Proteomes" id="UP001501842">
    <property type="component" value="Unassembled WGS sequence"/>
</dbReference>
<dbReference type="PANTHER" id="PTHR15032">
    <property type="entry name" value="N-ACYL-PHOSPHATIDYLETHANOLAMINE-HYDROLYZING PHOSPHOLIPASE D"/>
    <property type="match status" value="1"/>
</dbReference>
<comment type="caution">
    <text evidence="2">The sequence shown here is derived from an EMBL/GenBank/DDBJ whole genome shotgun (WGS) entry which is preliminary data.</text>
</comment>
<proteinExistence type="predicted"/>
<protein>
    <submittedName>
        <fullName evidence="2">MBL fold metallo-hydrolase</fullName>
    </submittedName>
</protein>
<keyword evidence="3" id="KW-1185">Reference proteome</keyword>